<reference evidence="1 2" key="1">
    <citation type="submission" date="2017-07" db="EMBL/GenBank/DDBJ databases">
        <title>Draft Genome Sequences of Select Purple Nonsulfur Bacteria.</title>
        <authorList>
            <person name="Lasarre B."/>
            <person name="Mckinlay J.B."/>
        </authorList>
    </citation>
    <scope>NUCLEOTIDE SEQUENCE [LARGE SCALE GENOMIC DNA]</scope>
    <source>
        <strain evidence="1 2">DSM 11290</strain>
    </source>
</reference>
<organism evidence="1 2">
    <name type="scientific">Rhodobium orientis</name>
    <dbReference type="NCBI Taxonomy" id="34017"/>
    <lineage>
        <taxon>Bacteria</taxon>
        <taxon>Pseudomonadati</taxon>
        <taxon>Pseudomonadota</taxon>
        <taxon>Alphaproteobacteria</taxon>
        <taxon>Hyphomicrobiales</taxon>
        <taxon>Rhodobiaceae</taxon>
        <taxon>Rhodobium</taxon>
    </lineage>
</organism>
<keyword evidence="2" id="KW-1185">Reference proteome</keyword>
<dbReference type="AlphaFoldDB" id="A0A327JNE1"/>
<protein>
    <submittedName>
        <fullName evidence="1">Uncharacterized protein</fullName>
    </submittedName>
</protein>
<dbReference type="EMBL" id="NPEV01000061">
    <property type="protein sequence ID" value="RAI24938.1"/>
    <property type="molecule type" value="Genomic_DNA"/>
</dbReference>
<gene>
    <name evidence="1" type="ORF">CH339_20375</name>
</gene>
<accession>A0A327JNE1</accession>
<evidence type="ECO:0000313" key="2">
    <source>
        <dbReference type="Proteomes" id="UP000249299"/>
    </source>
</evidence>
<comment type="caution">
    <text evidence="1">The sequence shown here is derived from an EMBL/GenBank/DDBJ whole genome shotgun (WGS) entry which is preliminary data.</text>
</comment>
<name>A0A327JNE1_9HYPH</name>
<proteinExistence type="predicted"/>
<dbReference type="Proteomes" id="UP000249299">
    <property type="component" value="Unassembled WGS sequence"/>
</dbReference>
<sequence>MWAAPAGAVSPSPYDMTYNVRSDTPVRSGMSAGAGVKGTLKAGTKGIVLRWCRPEIPFAEWQFGSRSVKRKLLDQRWCEIQSGALIGNVDGKALRPD</sequence>
<evidence type="ECO:0000313" key="1">
    <source>
        <dbReference type="EMBL" id="RAI24938.1"/>
    </source>
</evidence>